<protein>
    <submittedName>
        <fullName evidence="1">Uncharacterized protein</fullName>
    </submittedName>
</protein>
<dbReference type="EMBL" id="CP003348">
    <property type="protein sequence ID" value="AFL98778.1"/>
    <property type="molecule type" value="Genomic_DNA"/>
</dbReference>
<dbReference type="AlphaFoldDB" id="I4A494"/>
<dbReference type="RefSeq" id="WP_014792275.1">
    <property type="nucleotide sequence ID" value="NC_018017.1"/>
</dbReference>
<keyword evidence="2" id="KW-1185">Reference proteome</keyword>
<reference evidence="2" key="1">
    <citation type="submission" date="2012-06" db="EMBL/GenBank/DDBJ databases">
        <title>Complete sequence of Desulfitobacterium dehalogenans ATCC 51507.</title>
        <authorList>
            <person name="Lucas S."/>
            <person name="Han J."/>
            <person name="Lapidus A."/>
            <person name="Cheng J.-F."/>
            <person name="Goodwin L."/>
            <person name="Pitluck S."/>
            <person name="Peters L."/>
            <person name="Ovchinnikova G."/>
            <person name="Teshima H."/>
            <person name="Detter J.C."/>
            <person name="Han C."/>
            <person name="Tapia R."/>
            <person name="Land M."/>
            <person name="Hauser L."/>
            <person name="Kyrpides N."/>
            <person name="Ivanova N."/>
            <person name="Pagani I."/>
            <person name="Kruse T."/>
            <person name="de Vos W.M."/>
            <person name="Smidt H."/>
            <person name="Woyke T."/>
        </authorList>
    </citation>
    <scope>NUCLEOTIDE SEQUENCE [LARGE SCALE GENOMIC DNA]</scope>
    <source>
        <strain evidence="2">ATCC 51507 / DSM 9161 / JW/IU-DC1</strain>
    </source>
</reference>
<evidence type="ECO:0000313" key="1">
    <source>
        <dbReference type="EMBL" id="AFL98778.1"/>
    </source>
</evidence>
<gene>
    <name evidence="1" type="ordered locus">Desde_0308</name>
</gene>
<organism evidence="1 2">
    <name type="scientific">Desulfitobacterium dehalogenans (strain ATCC 51507 / DSM 9161 / JW/IU-DC1)</name>
    <dbReference type="NCBI Taxonomy" id="756499"/>
    <lineage>
        <taxon>Bacteria</taxon>
        <taxon>Bacillati</taxon>
        <taxon>Bacillota</taxon>
        <taxon>Clostridia</taxon>
        <taxon>Eubacteriales</taxon>
        <taxon>Desulfitobacteriaceae</taxon>
        <taxon>Desulfitobacterium</taxon>
    </lineage>
</organism>
<dbReference type="KEGG" id="ddh:Desde_0308"/>
<reference evidence="1 2" key="2">
    <citation type="journal article" date="2015" name="J. Bacteriol.">
        <title>Genomic, proteomic, and biochemical analysis of the organohalide respiratory pathway in Desulfitobacterium dehalogenans.</title>
        <authorList>
            <person name="Kruse T."/>
            <person name="van de Pas B.A."/>
            <person name="Atteia A."/>
            <person name="Krab K."/>
            <person name="Hagen W.R."/>
            <person name="Goodwin L."/>
            <person name="Chain P."/>
            <person name="Boeren S."/>
            <person name="Maphosa F."/>
            <person name="Schraa G."/>
            <person name="de Vos W.M."/>
            <person name="van der Oost J."/>
            <person name="Smidt H."/>
            <person name="Stams A.J."/>
        </authorList>
    </citation>
    <scope>NUCLEOTIDE SEQUENCE [LARGE SCALE GENOMIC DNA]</scope>
    <source>
        <strain evidence="2">ATCC 51507 / DSM 9161 / JW/IU-DC1</strain>
    </source>
</reference>
<dbReference type="STRING" id="756499.Desde_0308"/>
<dbReference type="Proteomes" id="UP000006053">
    <property type="component" value="Chromosome"/>
</dbReference>
<proteinExistence type="predicted"/>
<accession>I4A494</accession>
<evidence type="ECO:0000313" key="2">
    <source>
        <dbReference type="Proteomes" id="UP000006053"/>
    </source>
</evidence>
<name>I4A494_DESDJ</name>
<sequence>MEYLSLLLNQPILLAAYRGGGCPRAAKIQYGLRLSLQRESNLPLMEVSFNVKGLYIKVYLEYNKVRLKKLRCRNILAYMQPNPQEVAIVGIWIAKK</sequence>
<dbReference type="HOGENOM" id="CLU_2355145_0_0_9"/>